<dbReference type="PANTHER" id="PTHR18952:SF124">
    <property type="entry name" value="CARBONIC ANHYDRASE 7"/>
    <property type="match status" value="1"/>
</dbReference>
<evidence type="ECO:0000256" key="2">
    <source>
        <dbReference type="ARBA" id="ARBA00012925"/>
    </source>
</evidence>
<dbReference type="FunFam" id="3.10.200.10:FF:000003">
    <property type="entry name" value="Carbonic anhydrase 12"/>
    <property type="match status" value="1"/>
</dbReference>
<dbReference type="EC" id="4.2.1.1" evidence="2"/>
<sequence>MDGNGCQRPKPAMGAVFSQEFEYDGTMGPQHWGELYSECAGKHQSPIDINVLHVKEVTLPDLEWSGFDDPLDHVHVTNNGHTVLLEVTNEPHPAVRGGPLDSTYVFSQMHFHWGDNDTFGSEDKINHRSFAMELHMLFYKEEYGDAAEAVKHPDGLTVLAFFYELDRHGHPAYDAITAALGNVTEPHSSTSMFSSFTLSDLLPYELKRYFTYRGSLTTPPCSEVVIWIDFEQPIRLIHNQVGDEVYI</sequence>
<reference evidence="7 8" key="1">
    <citation type="journal article" date="2019" name="Commun. Biol.">
        <title>The bagworm genome reveals a unique fibroin gene that provides high tensile strength.</title>
        <authorList>
            <person name="Kono N."/>
            <person name="Nakamura H."/>
            <person name="Ohtoshi R."/>
            <person name="Tomita M."/>
            <person name="Numata K."/>
            <person name="Arakawa K."/>
        </authorList>
    </citation>
    <scope>NUCLEOTIDE SEQUENCE [LARGE SCALE GENOMIC DNA]</scope>
</reference>
<accession>A0A4C1XKB8</accession>
<comment type="similarity">
    <text evidence="1">Belongs to the alpha-carbonic anhydrase family.</text>
</comment>
<dbReference type="PANTHER" id="PTHR18952">
    <property type="entry name" value="CARBONIC ANHYDRASE"/>
    <property type="match status" value="1"/>
</dbReference>
<evidence type="ECO:0000256" key="4">
    <source>
        <dbReference type="ARBA" id="ARBA00022833"/>
    </source>
</evidence>
<dbReference type="CDD" id="cd00326">
    <property type="entry name" value="alpha_CA"/>
    <property type="match status" value="1"/>
</dbReference>
<keyword evidence="3" id="KW-0479">Metal-binding</keyword>
<name>A0A4C1XKB8_EUMVA</name>
<gene>
    <name evidence="7" type="primary">Ca15</name>
    <name evidence="7" type="ORF">EVAR_95909_1</name>
</gene>
<evidence type="ECO:0000313" key="8">
    <source>
        <dbReference type="Proteomes" id="UP000299102"/>
    </source>
</evidence>
<dbReference type="OrthoDB" id="429145at2759"/>
<protein>
    <recommendedName>
        <fullName evidence="2">carbonic anhydrase</fullName>
        <ecNumber evidence="2">4.2.1.1</ecNumber>
    </recommendedName>
</protein>
<evidence type="ECO:0000256" key="5">
    <source>
        <dbReference type="ARBA" id="ARBA00023180"/>
    </source>
</evidence>
<dbReference type="Proteomes" id="UP000299102">
    <property type="component" value="Unassembled WGS sequence"/>
</dbReference>
<dbReference type="InterPro" id="IPR036398">
    <property type="entry name" value="CA_dom_sf"/>
</dbReference>
<dbReference type="InterPro" id="IPR023561">
    <property type="entry name" value="Carbonic_anhydrase_a-class"/>
</dbReference>
<dbReference type="GO" id="GO:0004089">
    <property type="term" value="F:carbonate dehydratase activity"/>
    <property type="evidence" value="ECO:0007669"/>
    <property type="project" value="UniProtKB-EC"/>
</dbReference>
<organism evidence="7 8">
    <name type="scientific">Eumeta variegata</name>
    <name type="common">Bagworm moth</name>
    <name type="synonym">Eumeta japonica</name>
    <dbReference type="NCBI Taxonomy" id="151549"/>
    <lineage>
        <taxon>Eukaryota</taxon>
        <taxon>Metazoa</taxon>
        <taxon>Ecdysozoa</taxon>
        <taxon>Arthropoda</taxon>
        <taxon>Hexapoda</taxon>
        <taxon>Insecta</taxon>
        <taxon>Pterygota</taxon>
        <taxon>Neoptera</taxon>
        <taxon>Endopterygota</taxon>
        <taxon>Lepidoptera</taxon>
        <taxon>Glossata</taxon>
        <taxon>Ditrysia</taxon>
        <taxon>Tineoidea</taxon>
        <taxon>Psychidae</taxon>
        <taxon>Oiketicinae</taxon>
        <taxon>Eumeta</taxon>
    </lineage>
</organism>
<keyword evidence="4" id="KW-0862">Zinc</keyword>
<dbReference type="PROSITE" id="PS51144">
    <property type="entry name" value="ALPHA_CA_2"/>
    <property type="match status" value="1"/>
</dbReference>
<dbReference type="InterPro" id="IPR001148">
    <property type="entry name" value="CA_dom"/>
</dbReference>
<dbReference type="AlphaFoldDB" id="A0A4C1XKB8"/>
<proteinExistence type="inferred from homology"/>
<dbReference type="EMBL" id="BGZK01000854">
    <property type="protein sequence ID" value="GBP62954.1"/>
    <property type="molecule type" value="Genomic_DNA"/>
</dbReference>
<evidence type="ECO:0000256" key="3">
    <source>
        <dbReference type="ARBA" id="ARBA00022723"/>
    </source>
</evidence>
<evidence type="ECO:0000259" key="6">
    <source>
        <dbReference type="PROSITE" id="PS51144"/>
    </source>
</evidence>
<keyword evidence="5" id="KW-0325">Glycoprotein</keyword>
<dbReference type="SUPFAM" id="SSF51069">
    <property type="entry name" value="Carbonic anhydrase"/>
    <property type="match status" value="1"/>
</dbReference>
<dbReference type="SMART" id="SM01057">
    <property type="entry name" value="Carb_anhydrase"/>
    <property type="match status" value="1"/>
</dbReference>
<dbReference type="GO" id="GO:0008270">
    <property type="term" value="F:zinc ion binding"/>
    <property type="evidence" value="ECO:0007669"/>
    <property type="project" value="InterPro"/>
</dbReference>
<dbReference type="STRING" id="151549.A0A4C1XKB8"/>
<evidence type="ECO:0000256" key="1">
    <source>
        <dbReference type="ARBA" id="ARBA00010718"/>
    </source>
</evidence>
<feature type="domain" description="Alpha-carbonic anhydrase" evidence="6">
    <location>
        <begin position="19"/>
        <end position="247"/>
    </location>
</feature>
<dbReference type="Pfam" id="PF00194">
    <property type="entry name" value="Carb_anhydrase"/>
    <property type="match status" value="1"/>
</dbReference>
<keyword evidence="8" id="KW-1185">Reference proteome</keyword>
<comment type="caution">
    <text evidence="7">The sequence shown here is derived from an EMBL/GenBank/DDBJ whole genome shotgun (WGS) entry which is preliminary data.</text>
</comment>
<dbReference type="GO" id="GO:0005737">
    <property type="term" value="C:cytoplasm"/>
    <property type="evidence" value="ECO:0007669"/>
    <property type="project" value="TreeGrafter"/>
</dbReference>
<evidence type="ECO:0000313" key="7">
    <source>
        <dbReference type="EMBL" id="GBP62954.1"/>
    </source>
</evidence>
<dbReference type="Gene3D" id="3.10.200.10">
    <property type="entry name" value="Alpha carbonic anhydrase"/>
    <property type="match status" value="1"/>
</dbReference>